<dbReference type="Proteomes" id="UP000316733">
    <property type="component" value="Segment"/>
</dbReference>
<feature type="transmembrane region" description="Helical" evidence="1">
    <location>
        <begin position="30"/>
        <end position="49"/>
    </location>
</feature>
<sequence length="64" mass="6927">MYLAHLFALVPSMFAVLINAIFIKYGLGPAAIIVFMALVVTVTGIGSVIDMMRALSEVDNIIDR</sequence>
<gene>
    <name evidence="2" type="ORF">EST35_0074</name>
</gene>
<keyword evidence="1" id="KW-0472">Membrane</keyword>
<protein>
    <submittedName>
        <fullName evidence="2">Uncharacterized protein</fullName>
    </submittedName>
</protein>
<evidence type="ECO:0000256" key="1">
    <source>
        <dbReference type="SAM" id="Phobius"/>
    </source>
</evidence>
<keyword evidence="3" id="KW-1185">Reference proteome</keyword>
<evidence type="ECO:0000313" key="3">
    <source>
        <dbReference type="Proteomes" id="UP000316733"/>
    </source>
</evidence>
<dbReference type="EMBL" id="MK797984">
    <property type="protein sequence ID" value="QCG75956.1"/>
    <property type="molecule type" value="Genomic_DNA"/>
</dbReference>
<reference evidence="3" key="1">
    <citation type="journal article" date="2020" name="bioRxiv">
        <title>Integrative omics analysis of Pseudomonas aeruginosa virus PA5oct highlights the molecular complexity of jumbo phages.</title>
        <authorList>
            <person name="Lood C."/>
            <person name="Danis-Wlodarczyk K."/>
            <person name="Blasdel B.G."/>
            <person name="Jang H.B."/>
            <person name="Vandenheuvel D."/>
            <person name="Briers Y."/>
            <person name="Noben J.-P."/>
            <person name="van Noort V."/>
            <person name="Drulis-Kawa Z."/>
            <person name="Lavigne R."/>
        </authorList>
    </citation>
    <scope>NUCLEOTIDE SEQUENCE [LARGE SCALE GENOMIC DNA]</scope>
</reference>
<evidence type="ECO:0000313" key="2">
    <source>
        <dbReference type="EMBL" id="QCG75956.1"/>
    </source>
</evidence>
<organism evidence="2 3">
    <name type="scientific">Pseudomonas phage vB_PaeM_PA5oct</name>
    <dbReference type="NCBI Taxonomy" id="2163605"/>
    <lineage>
        <taxon>Viruses</taxon>
        <taxon>Duplodnaviria</taxon>
        <taxon>Heunggongvirae</taxon>
        <taxon>Uroviricota</taxon>
        <taxon>Caudoviricetes</taxon>
        <taxon>Arenbergviridae</taxon>
        <taxon>Wroclawvirus</taxon>
        <taxon>Wroclawvirus PA5oct</taxon>
    </lineage>
</organism>
<proteinExistence type="predicted"/>
<keyword evidence="1" id="KW-0812">Transmembrane</keyword>
<feature type="transmembrane region" description="Helical" evidence="1">
    <location>
        <begin position="6"/>
        <end position="23"/>
    </location>
</feature>
<accession>A0A4Y5JT92</accession>
<keyword evidence="1" id="KW-1133">Transmembrane helix</keyword>
<name>A0A4Y5JT92_9CAUD</name>